<evidence type="ECO:0000313" key="2">
    <source>
        <dbReference type="Proteomes" id="UP001163603"/>
    </source>
</evidence>
<protein>
    <submittedName>
        <fullName evidence="1">Uncharacterized protein</fullName>
    </submittedName>
</protein>
<evidence type="ECO:0000313" key="1">
    <source>
        <dbReference type="EMBL" id="KAJ0031327.1"/>
    </source>
</evidence>
<proteinExistence type="predicted"/>
<organism evidence="1 2">
    <name type="scientific">Pistacia integerrima</name>
    <dbReference type="NCBI Taxonomy" id="434235"/>
    <lineage>
        <taxon>Eukaryota</taxon>
        <taxon>Viridiplantae</taxon>
        <taxon>Streptophyta</taxon>
        <taxon>Embryophyta</taxon>
        <taxon>Tracheophyta</taxon>
        <taxon>Spermatophyta</taxon>
        <taxon>Magnoliopsida</taxon>
        <taxon>eudicotyledons</taxon>
        <taxon>Gunneridae</taxon>
        <taxon>Pentapetalae</taxon>
        <taxon>rosids</taxon>
        <taxon>malvids</taxon>
        <taxon>Sapindales</taxon>
        <taxon>Anacardiaceae</taxon>
        <taxon>Pistacia</taxon>
    </lineage>
</organism>
<accession>A0ACC0Y8J5</accession>
<dbReference type="EMBL" id="CM047743">
    <property type="protein sequence ID" value="KAJ0031327.1"/>
    <property type="molecule type" value="Genomic_DNA"/>
</dbReference>
<comment type="caution">
    <text evidence="1">The sequence shown here is derived from an EMBL/GenBank/DDBJ whole genome shotgun (WGS) entry which is preliminary data.</text>
</comment>
<keyword evidence="2" id="KW-1185">Reference proteome</keyword>
<dbReference type="Proteomes" id="UP001163603">
    <property type="component" value="Chromosome 8"/>
</dbReference>
<reference evidence="2" key="1">
    <citation type="journal article" date="2023" name="G3 (Bethesda)">
        <title>Genome assembly and association tests identify interacting loci associated with vigor, precocity, and sex in interspecific pistachio rootstocks.</title>
        <authorList>
            <person name="Palmer W."/>
            <person name="Jacygrad E."/>
            <person name="Sagayaradj S."/>
            <person name="Cavanaugh K."/>
            <person name="Han R."/>
            <person name="Bertier L."/>
            <person name="Beede B."/>
            <person name="Kafkas S."/>
            <person name="Golino D."/>
            <person name="Preece J."/>
            <person name="Michelmore R."/>
        </authorList>
    </citation>
    <scope>NUCLEOTIDE SEQUENCE [LARGE SCALE GENOMIC DNA]</scope>
</reference>
<gene>
    <name evidence="1" type="ORF">Pint_14441</name>
</gene>
<sequence>MEAIVVVIILLMPLRVLNIGKNYPRELDNLTVGKTAEHRMLYFYTQRLDYVAIIFSSCNGAARGWIWLLKKQILGRVHGVLGRQLFENAETFLDMREKPTAPKISQNGTSHESSLETVNVLKNYAGK</sequence>
<name>A0ACC0Y8J5_9ROSI</name>